<name>A0AAV7TGB5_PLEWA</name>
<dbReference type="Proteomes" id="UP001066276">
    <property type="component" value="Chromosome 3_2"/>
</dbReference>
<protein>
    <submittedName>
        <fullName evidence="2">Uncharacterized protein</fullName>
    </submittedName>
</protein>
<reference evidence="2" key="1">
    <citation type="journal article" date="2022" name="bioRxiv">
        <title>Sequencing and chromosome-scale assembly of the giantPleurodeles waltlgenome.</title>
        <authorList>
            <person name="Brown T."/>
            <person name="Elewa A."/>
            <person name="Iarovenko S."/>
            <person name="Subramanian E."/>
            <person name="Araus A.J."/>
            <person name="Petzold A."/>
            <person name="Susuki M."/>
            <person name="Suzuki K.-i.T."/>
            <person name="Hayashi T."/>
            <person name="Toyoda A."/>
            <person name="Oliveira C."/>
            <person name="Osipova E."/>
            <person name="Leigh N.D."/>
            <person name="Simon A."/>
            <person name="Yun M.H."/>
        </authorList>
    </citation>
    <scope>NUCLEOTIDE SEQUENCE</scope>
    <source>
        <strain evidence="2">20211129_DDA</strain>
        <tissue evidence="2">Liver</tissue>
    </source>
</reference>
<gene>
    <name evidence="2" type="ORF">NDU88_000896</name>
</gene>
<keyword evidence="3" id="KW-1185">Reference proteome</keyword>
<evidence type="ECO:0000256" key="1">
    <source>
        <dbReference type="SAM" id="MobiDB-lite"/>
    </source>
</evidence>
<comment type="caution">
    <text evidence="2">The sequence shown here is derived from an EMBL/GenBank/DDBJ whole genome shotgun (WGS) entry which is preliminary data.</text>
</comment>
<dbReference type="AlphaFoldDB" id="A0AAV7TGB5"/>
<feature type="region of interest" description="Disordered" evidence="1">
    <location>
        <begin position="1"/>
        <end position="20"/>
    </location>
</feature>
<dbReference type="EMBL" id="JANPWB010000006">
    <property type="protein sequence ID" value="KAJ1175609.1"/>
    <property type="molecule type" value="Genomic_DNA"/>
</dbReference>
<feature type="region of interest" description="Disordered" evidence="1">
    <location>
        <begin position="26"/>
        <end position="52"/>
    </location>
</feature>
<organism evidence="2 3">
    <name type="scientific">Pleurodeles waltl</name>
    <name type="common">Iberian ribbed newt</name>
    <dbReference type="NCBI Taxonomy" id="8319"/>
    <lineage>
        <taxon>Eukaryota</taxon>
        <taxon>Metazoa</taxon>
        <taxon>Chordata</taxon>
        <taxon>Craniata</taxon>
        <taxon>Vertebrata</taxon>
        <taxon>Euteleostomi</taxon>
        <taxon>Amphibia</taxon>
        <taxon>Batrachia</taxon>
        <taxon>Caudata</taxon>
        <taxon>Salamandroidea</taxon>
        <taxon>Salamandridae</taxon>
        <taxon>Pleurodelinae</taxon>
        <taxon>Pleurodeles</taxon>
    </lineage>
</organism>
<proteinExistence type="predicted"/>
<evidence type="ECO:0000313" key="2">
    <source>
        <dbReference type="EMBL" id="KAJ1175609.1"/>
    </source>
</evidence>
<accession>A0AAV7TGB5</accession>
<evidence type="ECO:0000313" key="3">
    <source>
        <dbReference type="Proteomes" id="UP001066276"/>
    </source>
</evidence>
<sequence length="137" mass="15244">MANHPRWQSLNRGAPDQARQETTIRYNKGQRHCHRIDHGTGDAAENRGSGFQTPGEVLMLQKETEDNWARGVRRRTGCDAARIAATGRYKAGVIRRHDQKLEAGAEFGRIESRGPSSPPLPTSRLFQQYGAAGAKHK</sequence>
<feature type="compositionally biased region" description="Polar residues" evidence="1">
    <location>
        <begin position="1"/>
        <end position="11"/>
    </location>
</feature>